<evidence type="ECO:0000313" key="4">
    <source>
        <dbReference type="Proteomes" id="UP000275027"/>
    </source>
</evidence>
<dbReference type="EMBL" id="PJND01000011">
    <property type="protein sequence ID" value="PKW20115.1"/>
    <property type="molecule type" value="Genomic_DNA"/>
</dbReference>
<evidence type="ECO:0008006" key="5">
    <source>
        <dbReference type="Google" id="ProtNLM"/>
    </source>
</evidence>
<accession>A0A497UBG9</accession>
<gene>
    <name evidence="1" type="ORF">B0G92_3195</name>
    <name evidence="2" type="ORF">CLV50_3204</name>
</gene>
<dbReference type="RefSeq" id="WP_101472942.1">
    <property type="nucleotide sequence ID" value="NZ_PJND01000011.1"/>
</dbReference>
<evidence type="ECO:0000313" key="2">
    <source>
        <dbReference type="EMBL" id="RLJ23389.1"/>
    </source>
</evidence>
<dbReference type="EMBL" id="RCCB01000015">
    <property type="protein sequence ID" value="RLJ23389.1"/>
    <property type="molecule type" value="Genomic_DNA"/>
</dbReference>
<sequence length="311" mass="35488">MKTLKKILLGLLALIALSLIGGYFYFEKRFSPPQNYLTVSGLSEGIPMVWQGNDENPYGAILLPVRIDGIDKLFYMQLDLGSPVTVFYKNSLQSVKARFPDRIPEETEKGKIALDFSLRDMKVSSKFFEVLDYGTKADFENPDAQNIIGTLGTDLLEKRIVTLDFKNSRCSFSKKREGSGFERFEFKKRRILIPAVIGNENLKLMYDSGTSGYELIMNKDKWEKYRKGGEVKIDKGNSWGKILTVMTASSHQKIRFGSKTLQLSEVTYIEGTSKAQNFLMKFSGMQGMIGNKLFLNRKMILDCRNQMYKIE</sequence>
<dbReference type="Gene3D" id="2.40.70.10">
    <property type="entry name" value="Acid Proteases"/>
    <property type="match status" value="1"/>
</dbReference>
<reference evidence="2 4" key="2">
    <citation type="submission" date="2018-10" db="EMBL/GenBank/DDBJ databases">
        <title>Genomic Encyclopedia of Archaeal and Bacterial Type Strains, Phase II (KMG-II): from individual species to whole genera.</title>
        <authorList>
            <person name="Goeker M."/>
        </authorList>
    </citation>
    <scope>NUCLEOTIDE SEQUENCE [LARGE SCALE GENOMIC DNA]</scope>
    <source>
        <strain evidence="2 4">DSM 21886</strain>
    </source>
</reference>
<evidence type="ECO:0000313" key="1">
    <source>
        <dbReference type="EMBL" id="PKW20115.1"/>
    </source>
</evidence>
<dbReference type="AlphaFoldDB" id="A0A497UBG9"/>
<dbReference type="Proteomes" id="UP000233767">
    <property type="component" value="Unassembled WGS sequence"/>
</dbReference>
<evidence type="ECO:0000313" key="3">
    <source>
        <dbReference type="Proteomes" id="UP000233767"/>
    </source>
</evidence>
<keyword evidence="3" id="KW-1185">Reference proteome</keyword>
<comment type="caution">
    <text evidence="2">The sequence shown here is derived from an EMBL/GenBank/DDBJ whole genome shotgun (WGS) entry which is preliminary data.</text>
</comment>
<reference evidence="1 3" key="1">
    <citation type="submission" date="2017-12" db="EMBL/GenBank/DDBJ databases">
        <title>Genomic Encyclopedia of Type Strains, Phase III (KMG-III): the genomes of soil and plant-associated and newly described type strains.</title>
        <authorList>
            <person name="Whitman W."/>
        </authorList>
    </citation>
    <scope>NUCLEOTIDE SEQUENCE [LARGE SCALE GENOMIC DNA]</scope>
    <source>
        <strain evidence="1 3">IP-10</strain>
    </source>
</reference>
<name>A0A497UBG9_9FLAO</name>
<dbReference type="InterPro" id="IPR021109">
    <property type="entry name" value="Peptidase_aspartic_dom_sf"/>
</dbReference>
<organism evidence="2 4">
    <name type="scientific">Flavobacterium lindanitolerans</name>
    <dbReference type="NCBI Taxonomy" id="428988"/>
    <lineage>
        <taxon>Bacteria</taxon>
        <taxon>Pseudomonadati</taxon>
        <taxon>Bacteroidota</taxon>
        <taxon>Flavobacteriia</taxon>
        <taxon>Flavobacteriales</taxon>
        <taxon>Flavobacteriaceae</taxon>
        <taxon>Flavobacterium</taxon>
    </lineage>
</organism>
<dbReference type="Proteomes" id="UP000275027">
    <property type="component" value="Unassembled WGS sequence"/>
</dbReference>
<protein>
    <recommendedName>
        <fullName evidence="5">Aspartyl protease</fullName>
    </recommendedName>
</protein>
<proteinExistence type="predicted"/>